<keyword evidence="7" id="KW-0539">Nucleus</keyword>
<feature type="domain" description="Exoribonuclease phosphorolytic" evidence="9">
    <location>
        <begin position="77"/>
        <end position="135"/>
    </location>
</feature>
<dbReference type="AlphaFoldDB" id="A0ABD3ASZ7"/>
<comment type="similarity">
    <text evidence="2">Belongs to the RNase PH family.</text>
</comment>
<dbReference type="InterPro" id="IPR050590">
    <property type="entry name" value="Exosome_comp_Rrp42_subfam"/>
</dbReference>
<comment type="caution">
    <text evidence="10">The sequence shown here is derived from an EMBL/GenBank/DDBJ whole genome shotgun (WGS) entry which is preliminary data.</text>
</comment>
<comment type="subcellular location">
    <subcellularLocation>
        <location evidence="1">Nucleus</location>
        <location evidence="1">Nucleolus</location>
    </subcellularLocation>
</comment>
<evidence type="ECO:0000256" key="5">
    <source>
        <dbReference type="ARBA" id="ARBA00022835"/>
    </source>
</evidence>
<dbReference type="GO" id="GO:0003723">
    <property type="term" value="F:RNA binding"/>
    <property type="evidence" value="ECO:0007669"/>
    <property type="project" value="UniProtKB-KW"/>
</dbReference>
<feature type="coiled-coil region" evidence="8">
    <location>
        <begin position="49"/>
        <end position="76"/>
    </location>
</feature>
<keyword evidence="4" id="KW-0698">rRNA processing</keyword>
<keyword evidence="8" id="KW-0175">Coiled coil</keyword>
<dbReference type="SUPFAM" id="SSF55666">
    <property type="entry name" value="Ribonuclease PH domain 2-like"/>
    <property type="match status" value="1"/>
</dbReference>
<reference evidence="10 11" key="1">
    <citation type="submission" date="2024-11" db="EMBL/GenBank/DDBJ databases">
        <title>A near-complete genome assembly of Cinchona calisaya.</title>
        <authorList>
            <person name="Lian D.C."/>
            <person name="Zhao X.W."/>
            <person name="Wei L."/>
        </authorList>
    </citation>
    <scope>NUCLEOTIDE SEQUENCE [LARGE SCALE GENOMIC DNA]</scope>
    <source>
        <tissue evidence="10">Nenye</tissue>
    </source>
</reference>
<sequence length="140" mass="15473">MIDLKQLLLFSGKASWMGYVVLYHVQTQSPSLAVRILVVSLNDEGRIVLVSEGSEREKLEKETDNEEKRKLKLDTAPFSLTCILHNNYILADPTAQEESTMETLVTVVLDSFGQLVPLCKLGGLLLAHTSAVQCAAISQR</sequence>
<evidence type="ECO:0000256" key="7">
    <source>
        <dbReference type="ARBA" id="ARBA00023242"/>
    </source>
</evidence>
<dbReference type="Pfam" id="PF03725">
    <property type="entry name" value="RNase_PH_C"/>
    <property type="match status" value="1"/>
</dbReference>
<dbReference type="GO" id="GO:0005730">
    <property type="term" value="C:nucleolus"/>
    <property type="evidence" value="ECO:0007669"/>
    <property type="project" value="UniProtKB-SubCell"/>
</dbReference>
<dbReference type="InterPro" id="IPR027408">
    <property type="entry name" value="PNPase/RNase_PH_dom_sf"/>
</dbReference>
<dbReference type="InterPro" id="IPR015847">
    <property type="entry name" value="ExoRNase_PH_dom2"/>
</dbReference>
<dbReference type="Proteomes" id="UP001630127">
    <property type="component" value="Unassembled WGS sequence"/>
</dbReference>
<evidence type="ECO:0000256" key="4">
    <source>
        <dbReference type="ARBA" id="ARBA00022552"/>
    </source>
</evidence>
<keyword evidence="6" id="KW-0694">RNA-binding</keyword>
<keyword evidence="11" id="KW-1185">Reference proteome</keyword>
<evidence type="ECO:0000259" key="9">
    <source>
        <dbReference type="Pfam" id="PF03725"/>
    </source>
</evidence>
<evidence type="ECO:0000256" key="6">
    <source>
        <dbReference type="ARBA" id="ARBA00022884"/>
    </source>
</evidence>
<keyword evidence="5" id="KW-0271">Exosome</keyword>
<dbReference type="PANTHER" id="PTHR11097:SF9">
    <property type="entry name" value="EXOSOME COMPLEX COMPONENT RRP43"/>
    <property type="match status" value="1"/>
</dbReference>
<dbReference type="EMBL" id="JBJUIK010000002">
    <property type="protein sequence ID" value="KAL3534332.1"/>
    <property type="molecule type" value="Genomic_DNA"/>
</dbReference>
<accession>A0ABD3ASZ7</accession>
<dbReference type="GO" id="GO:0000178">
    <property type="term" value="C:exosome (RNase complex)"/>
    <property type="evidence" value="ECO:0007669"/>
    <property type="project" value="UniProtKB-KW"/>
</dbReference>
<proteinExistence type="inferred from homology"/>
<evidence type="ECO:0000256" key="1">
    <source>
        <dbReference type="ARBA" id="ARBA00004604"/>
    </source>
</evidence>
<evidence type="ECO:0000256" key="3">
    <source>
        <dbReference type="ARBA" id="ARBA00022490"/>
    </source>
</evidence>
<dbReference type="PANTHER" id="PTHR11097">
    <property type="entry name" value="EXOSOME COMPLEX EXONUCLEASE RIBOSOMAL RNA PROCESSING PROTEIN"/>
    <property type="match status" value="1"/>
</dbReference>
<name>A0ABD3ASZ7_9GENT</name>
<evidence type="ECO:0000256" key="2">
    <source>
        <dbReference type="ARBA" id="ARBA00006678"/>
    </source>
</evidence>
<evidence type="ECO:0000256" key="8">
    <source>
        <dbReference type="SAM" id="Coils"/>
    </source>
</evidence>
<evidence type="ECO:0000313" key="10">
    <source>
        <dbReference type="EMBL" id="KAL3534332.1"/>
    </source>
</evidence>
<dbReference type="InterPro" id="IPR036345">
    <property type="entry name" value="ExoRNase_PH_dom2_sf"/>
</dbReference>
<evidence type="ECO:0000313" key="11">
    <source>
        <dbReference type="Proteomes" id="UP001630127"/>
    </source>
</evidence>
<gene>
    <name evidence="10" type="ORF">ACH5RR_002793</name>
</gene>
<dbReference type="Gene3D" id="3.30.230.70">
    <property type="entry name" value="GHMP Kinase, N-terminal domain"/>
    <property type="match status" value="1"/>
</dbReference>
<protein>
    <recommendedName>
        <fullName evidence="9">Exoribonuclease phosphorolytic domain-containing protein</fullName>
    </recommendedName>
</protein>
<dbReference type="GO" id="GO:0006364">
    <property type="term" value="P:rRNA processing"/>
    <property type="evidence" value="ECO:0007669"/>
    <property type="project" value="UniProtKB-KW"/>
</dbReference>
<keyword evidence="3" id="KW-0963">Cytoplasm</keyword>
<organism evidence="10 11">
    <name type="scientific">Cinchona calisaya</name>
    <dbReference type="NCBI Taxonomy" id="153742"/>
    <lineage>
        <taxon>Eukaryota</taxon>
        <taxon>Viridiplantae</taxon>
        <taxon>Streptophyta</taxon>
        <taxon>Embryophyta</taxon>
        <taxon>Tracheophyta</taxon>
        <taxon>Spermatophyta</taxon>
        <taxon>Magnoliopsida</taxon>
        <taxon>eudicotyledons</taxon>
        <taxon>Gunneridae</taxon>
        <taxon>Pentapetalae</taxon>
        <taxon>asterids</taxon>
        <taxon>lamiids</taxon>
        <taxon>Gentianales</taxon>
        <taxon>Rubiaceae</taxon>
        <taxon>Cinchonoideae</taxon>
        <taxon>Cinchoneae</taxon>
        <taxon>Cinchona</taxon>
    </lineage>
</organism>